<dbReference type="InterPro" id="IPR046703">
    <property type="entry name" value="DUF6776"/>
</dbReference>
<dbReference type="EMBL" id="SHKM01000002">
    <property type="protein sequence ID" value="RZT75972.1"/>
    <property type="molecule type" value="Genomic_DNA"/>
</dbReference>
<gene>
    <name evidence="3" type="ORF">EV678_1840</name>
</gene>
<organism evidence="3 4">
    <name type="scientific">Azospira oryzae</name>
    <dbReference type="NCBI Taxonomy" id="146939"/>
    <lineage>
        <taxon>Bacteria</taxon>
        <taxon>Pseudomonadati</taxon>
        <taxon>Pseudomonadota</taxon>
        <taxon>Betaproteobacteria</taxon>
        <taxon>Rhodocyclales</taxon>
        <taxon>Rhodocyclaceae</taxon>
        <taxon>Azospira</taxon>
    </lineage>
</organism>
<comment type="caution">
    <text evidence="3">The sequence shown here is derived from an EMBL/GenBank/DDBJ whole genome shotgun (WGS) entry which is preliminary data.</text>
</comment>
<evidence type="ECO:0000256" key="2">
    <source>
        <dbReference type="SAM" id="Phobius"/>
    </source>
</evidence>
<evidence type="ECO:0000313" key="4">
    <source>
        <dbReference type="Proteomes" id="UP000292136"/>
    </source>
</evidence>
<name>A0ABY0IM81_9RHOO</name>
<feature type="transmembrane region" description="Helical" evidence="2">
    <location>
        <begin position="32"/>
        <end position="54"/>
    </location>
</feature>
<sequence length="253" mass="28304">MAVLATSLIRKRLRQRFGISAPKVAVRTHVSWYWRLLLVVALLSLSLAAAAWVYDVGRRFAGFHSRESDREISSLRTRTEALETELAVLRQSSAAGESSVQIERSAKERLLRQVAQLEQENASLKEDLAFFESIVPGVGASEDGLKISRLRVEPEGEEGRYRYRLLIAMESGARSKEFRGLLQFHLKVQQAGKDVMMILPAEGDSAAGKFRLEIKRFLRTEGYFSIPKGTVLKGVEARLVQDGSVRAKQSLSL</sequence>
<accession>A0ABY0IM81</accession>
<keyword evidence="1" id="KW-0175">Coiled coil</keyword>
<keyword evidence="2" id="KW-1133">Transmembrane helix</keyword>
<keyword evidence="2" id="KW-0812">Transmembrane</keyword>
<reference evidence="3 4" key="1">
    <citation type="submission" date="2019-02" db="EMBL/GenBank/DDBJ databases">
        <title>Genomic Encyclopedia of Type Strains, Phase IV (KMG-IV): sequencing the most valuable type-strain genomes for metagenomic binning, comparative biology and taxonomic classification.</title>
        <authorList>
            <person name="Goeker M."/>
        </authorList>
    </citation>
    <scope>NUCLEOTIDE SEQUENCE [LARGE SCALE GENOMIC DNA]</scope>
    <source>
        <strain evidence="3 4">DSM 21223</strain>
    </source>
</reference>
<keyword evidence="4" id="KW-1185">Reference proteome</keyword>
<proteinExistence type="predicted"/>
<feature type="coiled-coil region" evidence="1">
    <location>
        <begin position="72"/>
        <end position="134"/>
    </location>
</feature>
<evidence type="ECO:0000256" key="1">
    <source>
        <dbReference type="SAM" id="Coils"/>
    </source>
</evidence>
<dbReference type="Proteomes" id="UP000292136">
    <property type="component" value="Unassembled WGS sequence"/>
</dbReference>
<dbReference type="Pfam" id="PF20567">
    <property type="entry name" value="DUF6776"/>
    <property type="match status" value="1"/>
</dbReference>
<evidence type="ECO:0008006" key="5">
    <source>
        <dbReference type="Google" id="ProtNLM"/>
    </source>
</evidence>
<keyword evidence="2" id="KW-0472">Membrane</keyword>
<evidence type="ECO:0000313" key="3">
    <source>
        <dbReference type="EMBL" id="RZT75972.1"/>
    </source>
</evidence>
<protein>
    <recommendedName>
        <fullName evidence="5">Membrane-bound metallopeptidase</fullName>
    </recommendedName>
</protein>